<name>A0A4Y2GR93_ARAVE</name>
<proteinExistence type="predicted"/>
<keyword evidence="3" id="KW-1185">Reference proteome</keyword>
<evidence type="ECO:0000313" key="2">
    <source>
        <dbReference type="EMBL" id="GBM55436.1"/>
    </source>
</evidence>
<dbReference type="Proteomes" id="UP000499080">
    <property type="component" value="Unassembled WGS sequence"/>
</dbReference>
<comment type="caution">
    <text evidence="1">The sequence shown here is derived from an EMBL/GenBank/DDBJ whole genome shotgun (WGS) entry which is preliminary data.</text>
</comment>
<evidence type="ECO:0000313" key="1">
    <source>
        <dbReference type="EMBL" id="GBM55431.1"/>
    </source>
</evidence>
<reference evidence="1 3" key="1">
    <citation type="journal article" date="2019" name="Sci. Rep.">
        <title>Orb-weaving spider Araneus ventricosus genome elucidates the spidroin gene catalogue.</title>
        <authorList>
            <person name="Kono N."/>
            <person name="Nakamura H."/>
            <person name="Ohtoshi R."/>
            <person name="Moran D.A.P."/>
            <person name="Shinohara A."/>
            <person name="Yoshida Y."/>
            <person name="Fujiwara M."/>
            <person name="Mori M."/>
            <person name="Tomita M."/>
            <person name="Arakawa K."/>
        </authorList>
    </citation>
    <scope>NUCLEOTIDE SEQUENCE [LARGE SCALE GENOMIC DNA]</scope>
</reference>
<evidence type="ECO:0000313" key="3">
    <source>
        <dbReference type="Proteomes" id="UP000499080"/>
    </source>
</evidence>
<dbReference type="AlphaFoldDB" id="A0A4Y2GR93"/>
<accession>A0A4Y2GR93</accession>
<dbReference type="EMBL" id="BGPR01100233">
    <property type="protein sequence ID" value="GBM55436.1"/>
    <property type="molecule type" value="Genomic_DNA"/>
</dbReference>
<gene>
    <name evidence="1" type="ORF">AVEN_46738_1</name>
    <name evidence="2" type="ORF">AVEN_47440_1</name>
</gene>
<feature type="non-terminal residue" evidence="1">
    <location>
        <position position="1"/>
    </location>
</feature>
<dbReference type="EMBL" id="BGPR01100232">
    <property type="protein sequence ID" value="GBM55431.1"/>
    <property type="molecule type" value="Genomic_DNA"/>
</dbReference>
<sequence>WRPRQPSGKTGAPEPEGFRLETRFHRRFTVLLNLLDAVSRVDQINPATGLLELGKGGAS</sequence>
<protein>
    <submittedName>
        <fullName evidence="1">Uncharacterized protein</fullName>
    </submittedName>
</protein>
<organism evidence="1 3">
    <name type="scientific">Araneus ventricosus</name>
    <name type="common">Orbweaver spider</name>
    <name type="synonym">Epeira ventricosa</name>
    <dbReference type="NCBI Taxonomy" id="182803"/>
    <lineage>
        <taxon>Eukaryota</taxon>
        <taxon>Metazoa</taxon>
        <taxon>Ecdysozoa</taxon>
        <taxon>Arthropoda</taxon>
        <taxon>Chelicerata</taxon>
        <taxon>Arachnida</taxon>
        <taxon>Araneae</taxon>
        <taxon>Araneomorphae</taxon>
        <taxon>Entelegynae</taxon>
        <taxon>Araneoidea</taxon>
        <taxon>Araneidae</taxon>
        <taxon>Araneus</taxon>
    </lineage>
</organism>